<dbReference type="InterPro" id="IPR017896">
    <property type="entry name" value="4Fe4S_Fe-S-bd"/>
</dbReference>
<accession>A0A9D0ZN27</accession>
<dbReference type="InterPro" id="IPR017900">
    <property type="entry name" value="4Fe4S_Fe_S_CS"/>
</dbReference>
<sequence>MADVAIVRCEDYTAVEGALRQAIELAGGLDWVRPGMKIALKVNLVAAGKPDSAVTTHPLFVAALARLLIARGAEVRVGDSPGGLYTAAFVGRIYAASGMEAVEETGAQLNRDFSQREAVFPEGKTLRSFQYTAWLDWADAVINVCKLKTHGMMGMSCAAKNLFGVVPGTLKPEYHFRHSRPEDFAGMILDLDDFVHPRLSVCDAIVGMEGNGPTAGTPRMVGAVLAARSPHALDLACAHIIGIRPDDVPTLAAAQRRGDIPATAAELDLAGALFSVPGYELVTRRSSLEFTQPFPGPLGTLAGKAMRRFMRARPAVEMDSCVGCEQCARLCPAHAIRMRRGVPHINRHVCIGCFCCQEFCPKGAMKVKRTAIARFLGG</sequence>
<dbReference type="InterPro" id="IPR007160">
    <property type="entry name" value="DUF362"/>
</dbReference>
<keyword evidence="1" id="KW-0004">4Fe-4S</keyword>
<dbReference type="Gene3D" id="3.30.70.20">
    <property type="match status" value="1"/>
</dbReference>
<dbReference type="EMBL" id="DVFZ01000100">
    <property type="protein sequence ID" value="HIQ83455.1"/>
    <property type="molecule type" value="Genomic_DNA"/>
</dbReference>
<dbReference type="Pfam" id="PF04015">
    <property type="entry name" value="DUF362"/>
    <property type="match status" value="1"/>
</dbReference>
<evidence type="ECO:0000256" key="3">
    <source>
        <dbReference type="ARBA" id="ARBA00023004"/>
    </source>
</evidence>
<organism evidence="6 7">
    <name type="scientific">Candidatus Pullichristensenella stercorigallinarum</name>
    <dbReference type="NCBI Taxonomy" id="2840909"/>
    <lineage>
        <taxon>Bacteria</taxon>
        <taxon>Bacillati</taxon>
        <taxon>Bacillota</taxon>
        <taxon>Clostridia</taxon>
        <taxon>Candidatus Pullichristensenella</taxon>
    </lineage>
</organism>
<dbReference type="PANTHER" id="PTHR43687:SF1">
    <property type="entry name" value="FERREDOXIN III"/>
    <property type="match status" value="1"/>
</dbReference>
<evidence type="ECO:0000256" key="2">
    <source>
        <dbReference type="ARBA" id="ARBA00022723"/>
    </source>
</evidence>
<gene>
    <name evidence="6" type="ORF">IAA52_10195</name>
</gene>
<dbReference type="PROSITE" id="PS00198">
    <property type="entry name" value="4FE4S_FER_1"/>
    <property type="match status" value="1"/>
</dbReference>
<evidence type="ECO:0000259" key="5">
    <source>
        <dbReference type="PROSITE" id="PS51379"/>
    </source>
</evidence>
<dbReference type="PROSITE" id="PS51379">
    <property type="entry name" value="4FE4S_FER_2"/>
    <property type="match status" value="2"/>
</dbReference>
<reference evidence="6" key="1">
    <citation type="submission" date="2020-10" db="EMBL/GenBank/DDBJ databases">
        <authorList>
            <person name="Gilroy R."/>
        </authorList>
    </citation>
    <scope>NUCLEOTIDE SEQUENCE</scope>
    <source>
        <strain evidence="6">ChiSjej6B24-2974</strain>
    </source>
</reference>
<keyword evidence="4" id="KW-0411">Iron-sulfur</keyword>
<reference evidence="6" key="2">
    <citation type="journal article" date="2021" name="PeerJ">
        <title>Extensive microbial diversity within the chicken gut microbiome revealed by metagenomics and culture.</title>
        <authorList>
            <person name="Gilroy R."/>
            <person name="Ravi A."/>
            <person name="Getino M."/>
            <person name="Pursley I."/>
            <person name="Horton D.L."/>
            <person name="Alikhan N.F."/>
            <person name="Baker D."/>
            <person name="Gharbi K."/>
            <person name="Hall N."/>
            <person name="Watson M."/>
            <person name="Adriaenssens E.M."/>
            <person name="Foster-Nyarko E."/>
            <person name="Jarju S."/>
            <person name="Secka A."/>
            <person name="Antonio M."/>
            <person name="Oren A."/>
            <person name="Chaudhuri R.R."/>
            <person name="La Ragione R."/>
            <person name="Hildebrand F."/>
            <person name="Pallen M.J."/>
        </authorList>
    </citation>
    <scope>NUCLEOTIDE SEQUENCE</scope>
    <source>
        <strain evidence="6">ChiSjej6B24-2974</strain>
    </source>
</reference>
<dbReference type="GO" id="GO:0051539">
    <property type="term" value="F:4 iron, 4 sulfur cluster binding"/>
    <property type="evidence" value="ECO:0007669"/>
    <property type="project" value="UniProtKB-KW"/>
</dbReference>
<proteinExistence type="predicted"/>
<dbReference type="Proteomes" id="UP000824260">
    <property type="component" value="Unassembled WGS sequence"/>
</dbReference>
<evidence type="ECO:0000313" key="6">
    <source>
        <dbReference type="EMBL" id="HIQ83455.1"/>
    </source>
</evidence>
<dbReference type="SUPFAM" id="SSF54862">
    <property type="entry name" value="4Fe-4S ferredoxins"/>
    <property type="match status" value="1"/>
</dbReference>
<feature type="domain" description="4Fe-4S ferredoxin-type" evidence="5">
    <location>
        <begin position="312"/>
        <end position="341"/>
    </location>
</feature>
<protein>
    <submittedName>
        <fullName evidence="6">DUF362 domain-containing protein</fullName>
    </submittedName>
</protein>
<dbReference type="GO" id="GO:0046872">
    <property type="term" value="F:metal ion binding"/>
    <property type="evidence" value="ECO:0007669"/>
    <property type="project" value="UniProtKB-KW"/>
</dbReference>
<dbReference type="Pfam" id="PF13237">
    <property type="entry name" value="Fer4_10"/>
    <property type="match status" value="1"/>
</dbReference>
<dbReference type="PANTHER" id="PTHR43687">
    <property type="entry name" value="ADENYLYLSULFATE REDUCTASE, BETA SUBUNIT"/>
    <property type="match status" value="1"/>
</dbReference>
<feature type="domain" description="4Fe-4S ferredoxin-type" evidence="5">
    <location>
        <begin position="343"/>
        <end position="370"/>
    </location>
</feature>
<evidence type="ECO:0000256" key="1">
    <source>
        <dbReference type="ARBA" id="ARBA00022485"/>
    </source>
</evidence>
<comment type="caution">
    <text evidence="6">The sequence shown here is derived from an EMBL/GenBank/DDBJ whole genome shotgun (WGS) entry which is preliminary data.</text>
</comment>
<name>A0A9D0ZN27_9FIRM</name>
<keyword evidence="2" id="KW-0479">Metal-binding</keyword>
<evidence type="ECO:0000256" key="4">
    <source>
        <dbReference type="ARBA" id="ARBA00023014"/>
    </source>
</evidence>
<evidence type="ECO:0000313" key="7">
    <source>
        <dbReference type="Proteomes" id="UP000824260"/>
    </source>
</evidence>
<keyword evidence="3" id="KW-0408">Iron</keyword>
<dbReference type="AlphaFoldDB" id="A0A9D0ZN27"/>
<dbReference type="InterPro" id="IPR050572">
    <property type="entry name" value="Fe-S_Ferredoxin"/>
</dbReference>